<reference evidence="1" key="1">
    <citation type="journal article" date="2015" name="Nature">
        <title>Complex archaea that bridge the gap between prokaryotes and eukaryotes.</title>
        <authorList>
            <person name="Spang A."/>
            <person name="Saw J.H."/>
            <person name="Jorgensen S.L."/>
            <person name="Zaremba-Niedzwiedzka K."/>
            <person name="Martijn J."/>
            <person name="Lind A.E."/>
            <person name="van Eijk R."/>
            <person name="Schleper C."/>
            <person name="Guy L."/>
            <person name="Ettema T.J."/>
        </authorList>
    </citation>
    <scope>NUCLEOTIDE SEQUENCE</scope>
</reference>
<feature type="non-terminal residue" evidence="1">
    <location>
        <position position="152"/>
    </location>
</feature>
<protein>
    <submittedName>
        <fullName evidence="1">Uncharacterized protein</fullName>
    </submittedName>
</protein>
<evidence type="ECO:0000313" key="1">
    <source>
        <dbReference type="EMBL" id="KKM18901.1"/>
    </source>
</evidence>
<dbReference type="AlphaFoldDB" id="A0A0F9HU32"/>
<accession>A0A0F9HU32</accession>
<organism evidence="1">
    <name type="scientific">marine sediment metagenome</name>
    <dbReference type="NCBI Taxonomy" id="412755"/>
    <lineage>
        <taxon>unclassified sequences</taxon>
        <taxon>metagenomes</taxon>
        <taxon>ecological metagenomes</taxon>
    </lineage>
</organism>
<dbReference type="EMBL" id="LAZR01014115">
    <property type="protein sequence ID" value="KKM18901.1"/>
    <property type="molecule type" value="Genomic_DNA"/>
</dbReference>
<comment type="caution">
    <text evidence="1">The sequence shown here is derived from an EMBL/GenBank/DDBJ whole genome shotgun (WGS) entry which is preliminary data.</text>
</comment>
<gene>
    <name evidence="1" type="ORF">LCGC14_1661020</name>
</gene>
<proteinExistence type="predicted"/>
<sequence length="152" mass="18073">MEISNNIHRMLYNRCTLNKGTISYSCKHNGGRLWVRETVSIPEDLRLRLKQINSTLYFKWDRWHLCWNVVHKRPGAMPYIVFPVQDEDGSYRPIDNRAFEQIRRSIWWSTEGIKRQARAMEIKAEYARQKLDKDQKQDAKDFAKAIASPVMT</sequence>
<name>A0A0F9HU32_9ZZZZ</name>